<comment type="subcellular location">
    <subcellularLocation>
        <location evidence="2">Cell membrane</location>
        <topology evidence="2">Multi-pass membrane protein</topology>
    </subcellularLocation>
</comment>
<dbReference type="SUPFAM" id="SSF158472">
    <property type="entry name" value="HAMP domain-like"/>
    <property type="match status" value="1"/>
</dbReference>
<dbReference type="SUPFAM" id="SSF55874">
    <property type="entry name" value="ATPase domain of HSP90 chaperone/DNA topoisomerase II/histidine kinase"/>
    <property type="match status" value="1"/>
</dbReference>
<accession>A0ABW1VXQ6</accession>
<feature type="region of interest" description="Disordered" evidence="10">
    <location>
        <begin position="104"/>
        <end position="130"/>
    </location>
</feature>
<comment type="caution">
    <text evidence="14">The sequence shown here is derived from an EMBL/GenBank/DDBJ whole genome shotgun (WGS) entry which is preliminary data.</text>
</comment>
<keyword evidence="4" id="KW-1003">Cell membrane</keyword>
<keyword evidence="11" id="KW-1133">Transmembrane helix</keyword>
<evidence type="ECO:0000256" key="10">
    <source>
        <dbReference type="SAM" id="MobiDB-lite"/>
    </source>
</evidence>
<dbReference type="SMART" id="SM00304">
    <property type="entry name" value="HAMP"/>
    <property type="match status" value="1"/>
</dbReference>
<keyword evidence="7" id="KW-0547">Nucleotide-binding</keyword>
<feature type="domain" description="HAMP" evidence="13">
    <location>
        <begin position="200"/>
        <end position="255"/>
    </location>
</feature>
<keyword evidence="5" id="KW-0597">Phosphoprotein</keyword>
<evidence type="ECO:0000259" key="12">
    <source>
        <dbReference type="PROSITE" id="PS50109"/>
    </source>
</evidence>
<keyword evidence="6" id="KW-0808">Transferase</keyword>
<dbReference type="Gene3D" id="1.10.8.500">
    <property type="entry name" value="HAMP domain in histidine kinase"/>
    <property type="match status" value="1"/>
</dbReference>
<name>A0ABW1VXQ6_9GAMM</name>
<dbReference type="EMBL" id="JBHSUB010000007">
    <property type="protein sequence ID" value="MFC6377770.1"/>
    <property type="molecule type" value="Genomic_DNA"/>
</dbReference>
<evidence type="ECO:0000313" key="15">
    <source>
        <dbReference type="Proteomes" id="UP001596230"/>
    </source>
</evidence>
<evidence type="ECO:0000256" key="11">
    <source>
        <dbReference type="SAM" id="Phobius"/>
    </source>
</evidence>
<evidence type="ECO:0000256" key="1">
    <source>
        <dbReference type="ARBA" id="ARBA00000085"/>
    </source>
</evidence>
<comment type="catalytic activity">
    <reaction evidence="1">
        <text>ATP + protein L-histidine = ADP + protein N-phospho-L-histidine.</text>
        <dbReference type="EC" id="2.7.13.3"/>
    </reaction>
</comment>
<evidence type="ECO:0000256" key="6">
    <source>
        <dbReference type="ARBA" id="ARBA00022679"/>
    </source>
</evidence>
<evidence type="ECO:0000256" key="5">
    <source>
        <dbReference type="ARBA" id="ARBA00022553"/>
    </source>
</evidence>
<dbReference type="RefSeq" id="WP_385948862.1">
    <property type="nucleotide sequence ID" value="NZ_JBHSUB010000007.1"/>
</dbReference>
<evidence type="ECO:0000256" key="4">
    <source>
        <dbReference type="ARBA" id="ARBA00022475"/>
    </source>
</evidence>
<protein>
    <recommendedName>
        <fullName evidence="3">histidine kinase</fullName>
        <ecNumber evidence="3">2.7.13.3</ecNumber>
    </recommendedName>
</protein>
<dbReference type="SUPFAM" id="SSF47384">
    <property type="entry name" value="Homodimeric domain of signal transducing histidine kinase"/>
    <property type="match status" value="1"/>
</dbReference>
<dbReference type="Proteomes" id="UP001596230">
    <property type="component" value="Unassembled WGS sequence"/>
</dbReference>
<evidence type="ECO:0000256" key="2">
    <source>
        <dbReference type="ARBA" id="ARBA00004651"/>
    </source>
</evidence>
<dbReference type="InterPro" id="IPR003661">
    <property type="entry name" value="HisK_dim/P_dom"/>
</dbReference>
<dbReference type="Pfam" id="PF00672">
    <property type="entry name" value="HAMP"/>
    <property type="match status" value="1"/>
</dbReference>
<feature type="transmembrane region" description="Helical" evidence="11">
    <location>
        <begin position="15"/>
        <end position="38"/>
    </location>
</feature>
<evidence type="ECO:0000259" key="13">
    <source>
        <dbReference type="PROSITE" id="PS50885"/>
    </source>
</evidence>
<dbReference type="Gene3D" id="3.30.565.10">
    <property type="entry name" value="Histidine kinase-like ATPase, C-terminal domain"/>
    <property type="match status" value="1"/>
</dbReference>
<keyword evidence="11" id="KW-0472">Membrane</keyword>
<dbReference type="PRINTS" id="PR00344">
    <property type="entry name" value="BCTRLSENSOR"/>
</dbReference>
<keyword evidence="11" id="KW-0812">Transmembrane</keyword>
<dbReference type="InterPro" id="IPR005467">
    <property type="entry name" value="His_kinase_dom"/>
</dbReference>
<dbReference type="Pfam" id="PF00512">
    <property type="entry name" value="HisKA"/>
    <property type="match status" value="1"/>
</dbReference>
<dbReference type="SMART" id="SM00388">
    <property type="entry name" value="HisKA"/>
    <property type="match status" value="1"/>
</dbReference>
<reference evidence="15" key="1">
    <citation type="journal article" date="2019" name="Int. J. Syst. Evol. Microbiol.">
        <title>The Global Catalogue of Microorganisms (GCM) 10K type strain sequencing project: providing services to taxonomists for standard genome sequencing and annotation.</title>
        <authorList>
            <consortium name="The Broad Institute Genomics Platform"/>
            <consortium name="The Broad Institute Genome Sequencing Center for Infectious Disease"/>
            <person name="Wu L."/>
            <person name="Ma J."/>
        </authorList>
    </citation>
    <scope>NUCLEOTIDE SEQUENCE [LARGE SCALE GENOMIC DNA]</scope>
    <source>
        <strain evidence="15">CGMCC 1.18518</strain>
    </source>
</reference>
<gene>
    <name evidence="14" type="ORF">ACFP9W_06665</name>
</gene>
<dbReference type="InterPro" id="IPR003660">
    <property type="entry name" value="HAMP_dom"/>
</dbReference>
<evidence type="ECO:0000256" key="7">
    <source>
        <dbReference type="ARBA" id="ARBA00022741"/>
    </source>
</evidence>
<dbReference type="PROSITE" id="PS50885">
    <property type="entry name" value="HAMP"/>
    <property type="match status" value="1"/>
</dbReference>
<dbReference type="PANTHER" id="PTHR44936:SF10">
    <property type="entry name" value="SENSOR PROTEIN RSTB"/>
    <property type="match status" value="1"/>
</dbReference>
<organism evidence="14 15">
    <name type="scientific">Tatumella terrea</name>
    <dbReference type="NCBI Taxonomy" id="419007"/>
    <lineage>
        <taxon>Bacteria</taxon>
        <taxon>Pseudomonadati</taxon>
        <taxon>Pseudomonadota</taxon>
        <taxon>Gammaproteobacteria</taxon>
        <taxon>Enterobacterales</taxon>
        <taxon>Erwiniaceae</taxon>
        <taxon>Tatumella</taxon>
    </lineage>
</organism>
<dbReference type="InterPro" id="IPR004358">
    <property type="entry name" value="Sig_transdc_His_kin-like_C"/>
</dbReference>
<sequence>MKTGYPGRLFWKMLLLFWLVFLIISQFLWLGFSMFGNFEPPSQKEARRMLNLQLESAVSTLRTAGPEGIATLTAGWPENMKQVFTVSVSPQQPPRLLDLTDMPAESRSAGEPQGLPPPLIPRPGSDSQTVSSPLYMSSGQIYRQVTGPRGVVYDLWFNLRAFRHQESYDHSIIQRFLHIPMPMVIMFVPMGLMMSLLLAWNLTRPMRQFREGFRQVSTGDLSVRLYHKMQRRHDELSAVARDFDAMVERLDVLVKAREELLHDISHELRTPLARLQLATALARQTPENVEDSLERIDNEAHKLDKMIGELLTLSRAEHDSPDVDQYFDLTSLLEVVVADARFEAQIPQVKIDVSYDTRADHMVQGNAEMIRRCIENVLRNALRFSTAGQCIDIQLSSAPEWLTLYIRDQGPGVEQDKLSSIFDPFVRVQSAQSGKGYGLGLAIVRKIILAHHGEVRAENRRQGGLEIMLRLPHWVAGE</sequence>
<dbReference type="CDD" id="cd00082">
    <property type="entry name" value="HisKA"/>
    <property type="match status" value="1"/>
</dbReference>
<keyword evidence="15" id="KW-1185">Reference proteome</keyword>
<evidence type="ECO:0000313" key="14">
    <source>
        <dbReference type="EMBL" id="MFC6377770.1"/>
    </source>
</evidence>
<feature type="transmembrane region" description="Helical" evidence="11">
    <location>
        <begin position="183"/>
        <end position="202"/>
    </location>
</feature>
<dbReference type="PANTHER" id="PTHR44936">
    <property type="entry name" value="SENSOR PROTEIN CREC"/>
    <property type="match status" value="1"/>
</dbReference>
<dbReference type="PROSITE" id="PS50109">
    <property type="entry name" value="HIS_KIN"/>
    <property type="match status" value="1"/>
</dbReference>
<dbReference type="EC" id="2.7.13.3" evidence="3"/>
<dbReference type="Pfam" id="PF02518">
    <property type="entry name" value="HATPase_c"/>
    <property type="match status" value="1"/>
</dbReference>
<proteinExistence type="predicted"/>
<dbReference type="SMART" id="SM00387">
    <property type="entry name" value="HATPase_c"/>
    <property type="match status" value="1"/>
</dbReference>
<dbReference type="InterPro" id="IPR050980">
    <property type="entry name" value="2C_sensor_his_kinase"/>
</dbReference>
<dbReference type="InterPro" id="IPR036097">
    <property type="entry name" value="HisK_dim/P_sf"/>
</dbReference>
<keyword evidence="8" id="KW-0418">Kinase</keyword>
<keyword evidence="9 14" id="KW-0067">ATP-binding</keyword>
<evidence type="ECO:0000256" key="8">
    <source>
        <dbReference type="ARBA" id="ARBA00022777"/>
    </source>
</evidence>
<dbReference type="InterPro" id="IPR036890">
    <property type="entry name" value="HATPase_C_sf"/>
</dbReference>
<feature type="domain" description="Histidine kinase" evidence="12">
    <location>
        <begin position="263"/>
        <end position="475"/>
    </location>
</feature>
<dbReference type="GO" id="GO:0005524">
    <property type="term" value="F:ATP binding"/>
    <property type="evidence" value="ECO:0007669"/>
    <property type="project" value="UniProtKB-KW"/>
</dbReference>
<evidence type="ECO:0000256" key="3">
    <source>
        <dbReference type="ARBA" id="ARBA00012438"/>
    </source>
</evidence>
<evidence type="ECO:0000256" key="9">
    <source>
        <dbReference type="ARBA" id="ARBA00022840"/>
    </source>
</evidence>
<dbReference type="InterPro" id="IPR003594">
    <property type="entry name" value="HATPase_dom"/>
</dbReference>
<dbReference type="Gene3D" id="1.10.287.130">
    <property type="match status" value="1"/>
</dbReference>
<dbReference type="CDD" id="cd06225">
    <property type="entry name" value="HAMP"/>
    <property type="match status" value="1"/>
</dbReference>